<dbReference type="AlphaFoldDB" id="A0A182UC87"/>
<protein>
    <submittedName>
        <fullName evidence="1">Uncharacterized protein</fullName>
    </submittedName>
</protein>
<dbReference type="VEuPathDB" id="VectorBase:AMEC017785"/>
<keyword evidence="2" id="KW-1185">Reference proteome</keyword>
<evidence type="ECO:0000313" key="2">
    <source>
        <dbReference type="Proteomes" id="UP000075902"/>
    </source>
</evidence>
<evidence type="ECO:0000313" key="1">
    <source>
        <dbReference type="EnsemblMetazoa" id="AMEC017785-PA"/>
    </source>
</evidence>
<name>A0A182UC87_9DIPT</name>
<reference evidence="1" key="2">
    <citation type="submission" date="2020-05" db="UniProtKB">
        <authorList>
            <consortium name="EnsemblMetazoa"/>
        </authorList>
    </citation>
    <scope>IDENTIFICATION</scope>
    <source>
        <strain evidence="1">CM1001059</strain>
    </source>
</reference>
<reference evidence="2" key="1">
    <citation type="submission" date="2014-01" db="EMBL/GenBank/DDBJ databases">
        <title>The Genome Sequence of Anopheles melas CM1001059_A (V2).</title>
        <authorList>
            <consortium name="The Broad Institute Genomics Platform"/>
            <person name="Neafsey D.E."/>
            <person name="Besansky N."/>
            <person name="Howell P."/>
            <person name="Walton C."/>
            <person name="Young S.K."/>
            <person name="Zeng Q."/>
            <person name="Gargeya S."/>
            <person name="Fitzgerald M."/>
            <person name="Haas B."/>
            <person name="Abouelleil A."/>
            <person name="Allen A.W."/>
            <person name="Alvarado L."/>
            <person name="Arachchi H.M."/>
            <person name="Berlin A.M."/>
            <person name="Chapman S.B."/>
            <person name="Gainer-Dewar J."/>
            <person name="Goldberg J."/>
            <person name="Griggs A."/>
            <person name="Gujja S."/>
            <person name="Hansen M."/>
            <person name="Howarth C."/>
            <person name="Imamovic A."/>
            <person name="Ireland A."/>
            <person name="Larimer J."/>
            <person name="McCowan C."/>
            <person name="Murphy C."/>
            <person name="Pearson M."/>
            <person name="Poon T.W."/>
            <person name="Priest M."/>
            <person name="Roberts A."/>
            <person name="Saif S."/>
            <person name="Shea T."/>
            <person name="Sisk P."/>
            <person name="Sykes S."/>
            <person name="Wortman J."/>
            <person name="Nusbaum C."/>
            <person name="Birren B."/>
        </authorList>
    </citation>
    <scope>NUCLEOTIDE SEQUENCE [LARGE SCALE GENOMIC DNA]</scope>
    <source>
        <strain evidence="2">CM1001059</strain>
    </source>
</reference>
<sequence>MPARWFSSLRLLRSSSRNSFSTSRRRPPFSRTTVSAYRPDISSDSFISASLSRARCCSFSSRKDFASCRPARLPSSVFAIFSAGACLLADVDGERGSRLMLRCSTSWDGSRVRLLCGGLSRSRGRVDFLGGESIASKPPSLAFNAFHLALLKSSLARSSGGRSSMIPTTCGASSSSPNRLRPAALYTTAPVLIVTSTTSSTLMEATTAAPTTTRTVSGTMVVSSSASLMSIKLLVHTLPPPNPPRPPPPPPPPVLRCVCQDGISSGGGLCSYARPPLSGTRPMMCRWILLLVFLRTDALLVFSMMASVSRAASSAAMSVSRPPTSIVSSSLRFSAYRSAITPSLSLTRLDHRKLWIVTSSRVSSILRRRSYSLSRSFCSFSSLAHCSAVRRSFGLNSGLLSRFSPAFRIVSSRLALMRSNSAFGGTLFGGLPMPSVMQMSFSAAAVGDSCSVMTVDFSFGLSDSSILNAISSLIRSSFDSSVCNRSDTWPDVRLAYGQVSSFRNADSSMMNELASSLFPTRSSSLPRMRISSVSHTTMS</sequence>
<proteinExistence type="predicted"/>
<dbReference type="EnsemblMetazoa" id="AMEC017785-RA">
    <property type="protein sequence ID" value="AMEC017785-PA"/>
    <property type="gene ID" value="AMEC017785"/>
</dbReference>
<organism evidence="1 2">
    <name type="scientific">Anopheles melas</name>
    <dbReference type="NCBI Taxonomy" id="34690"/>
    <lineage>
        <taxon>Eukaryota</taxon>
        <taxon>Metazoa</taxon>
        <taxon>Ecdysozoa</taxon>
        <taxon>Arthropoda</taxon>
        <taxon>Hexapoda</taxon>
        <taxon>Insecta</taxon>
        <taxon>Pterygota</taxon>
        <taxon>Neoptera</taxon>
        <taxon>Endopterygota</taxon>
        <taxon>Diptera</taxon>
        <taxon>Nematocera</taxon>
        <taxon>Culicoidea</taxon>
        <taxon>Culicidae</taxon>
        <taxon>Anophelinae</taxon>
        <taxon>Anopheles</taxon>
    </lineage>
</organism>
<accession>A0A182UC87</accession>
<dbReference type="Proteomes" id="UP000075902">
    <property type="component" value="Unassembled WGS sequence"/>
</dbReference>